<dbReference type="EMBL" id="KI913127">
    <property type="protein sequence ID" value="ETV79979.1"/>
    <property type="molecule type" value="Genomic_DNA"/>
</dbReference>
<dbReference type="OrthoDB" id="2274046at2759"/>
<dbReference type="Gene3D" id="2.40.50.140">
    <property type="entry name" value="Nucleic acid-binding proteins"/>
    <property type="match status" value="1"/>
</dbReference>
<protein>
    <recommendedName>
        <fullName evidence="1">Single-stranded DNA binding protein Ssb-like OB fold domain-containing protein</fullName>
    </recommendedName>
</protein>
<evidence type="ECO:0000313" key="2">
    <source>
        <dbReference type="EMBL" id="ETV79979.1"/>
    </source>
</evidence>
<proteinExistence type="predicted"/>
<dbReference type="InterPro" id="IPR048970">
    <property type="entry name" value="OB_Ssb-like"/>
</dbReference>
<gene>
    <name evidence="2" type="ORF">H257_07175</name>
</gene>
<accession>W4GLR2</accession>
<dbReference type="GeneID" id="20809171"/>
<dbReference type="SUPFAM" id="SSF50249">
    <property type="entry name" value="Nucleic acid-binding proteins"/>
    <property type="match status" value="1"/>
</dbReference>
<reference evidence="2" key="1">
    <citation type="submission" date="2013-12" db="EMBL/GenBank/DDBJ databases">
        <title>The Genome Sequence of Aphanomyces astaci APO3.</title>
        <authorList>
            <consortium name="The Broad Institute Genomics Platform"/>
            <person name="Russ C."/>
            <person name="Tyler B."/>
            <person name="van West P."/>
            <person name="Dieguez-Uribeondo J."/>
            <person name="Young S.K."/>
            <person name="Zeng Q."/>
            <person name="Gargeya S."/>
            <person name="Fitzgerald M."/>
            <person name="Abouelleil A."/>
            <person name="Alvarado L."/>
            <person name="Chapman S.B."/>
            <person name="Gainer-Dewar J."/>
            <person name="Goldberg J."/>
            <person name="Griggs A."/>
            <person name="Gujja S."/>
            <person name="Hansen M."/>
            <person name="Howarth C."/>
            <person name="Imamovic A."/>
            <person name="Ireland A."/>
            <person name="Larimer J."/>
            <person name="McCowan C."/>
            <person name="Murphy C."/>
            <person name="Pearson M."/>
            <person name="Poon T.W."/>
            <person name="Priest M."/>
            <person name="Roberts A."/>
            <person name="Saif S."/>
            <person name="Shea T."/>
            <person name="Sykes S."/>
            <person name="Wortman J."/>
            <person name="Nusbaum C."/>
            <person name="Birren B."/>
        </authorList>
    </citation>
    <scope>NUCLEOTIDE SEQUENCE [LARGE SCALE GENOMIC DNA]</scope>
    <source>
        <strain evidence="2">APO3</strain>
    </source>
</reference>
<feature type="domain" description="Single-stranded DNA binding protein Ssb-like OB fold" evidence="1">
    <location>
        <begin position="21"/>
        <end position="108"/>
    </location>
</feature>
<evidence type="ECO:0000259" key="1">
    <source>
        <dbReference type="Pfam" id="PF21473"/>
    </source>
</evidence>
<organism evidence="2">
    <name type="scientific">Aphanomyces astaci</name>
    <name type="common">Crayfish plague agent</name>
    <dbReference type="NCBI Taxonomy" id="112090"/>
    <lineage>
        <taxon>Eukaryota</taxon>
        <taxon>Sar</taxon>
        <taxon>Stramenopiles</taxon>
        <taxon>Oomycota</taxon>
        <taxon>Saprolegniomycetes</taxon>
        <taxon>Saprolegniales</taxon>
        <taxon>Verrucalvaceae</taxon>
        <taxon>Aphanomyces</taxon>
    </lineage>
</organism>
<dbReference type="STRING" id="112090.W4GLR2"/>
<dbReference type="VEuPathDB" id="FungiDB:H257_07175"/>
<dbReference type="InterPro" id="IPR012340">
    <property type="entry name" value="NA-bd_OB-fold"/>
</dbReference>
<dbReference type="AlphaFoldDB" id="W4GLR2"/>
<dbReference type="CDD" id="cd04491">
    <property type="entry name" value="SoSSB_OBF"/>
    <property type="match status" value="1"/>
</dbReference>
<dbReference type="RefSeq" id="XP_009830915.1">
    <property type="nucleotide sequence ID" value="XM_009832613.1"/>
</dbReference>
<sequence>MAAVNTKKPLRRATYVKVKDLTPATKGHCLVVQVYALGHVTEKPRYDGSVVRIVEATVGDETGTVVLSARNGQIQLLDVGRVLVIRNANADVYNGFLRLNVTQWGKIAPHPDGIASTPNAPSSINTVNNISSVEYELVPLDDDHGDDHNATHT</sequence>
<dbReference type="Pfam" id="PF21473">
    <property type="entry name" value="OB_Ssb-like"/>
    <property type="match status" value="1"/>
</dbReference>
<name>W4GLR2_APHAT</name>
<dbReference type="PANTHER" id="PTHR31472">
    <property type="entry name" value="OS05G0244600 PROTEIN"/>
    <property type="match status" value="1"/>
</dbReference>
<dbReference type="PANTHER" id="PTHR31472:SF5">
    <property type="entry name" value="OS05G0244600 PROTEIN"/>
    <property type="match status" value="1"/>
</dbReference>